<protein>
    <submittedName>
        <fullName evidence="1">Uncharacterized protein</fullName>
    </submittedName>
</protein>
<sequence>MEVANLSLFNWGGMEEILLPLEQLDDESLNAVAKTSWAGYQCVSLIRKKRVKDLSQFDVPNQPQDPYSTCISERIYSLKAKIESSDYVSYQMVSTINKLTQAIHLKNAYCSSCPGKNPSCSLDQFVRILRAMNVYDELTDEQFFRRAYHLGTHNLALFIPTAVKATGELLIINYVQSFYEKNNRQFNSVTLTSELFNSYTLSEIFNAVFMPERSKKLQSLSHAGIGVYVSMKDVQEYMKMRVVYANSGKKSNARPS</sequence>
<keyword evidence="2" id="KW-1185">Reference proteome</keyword>
<dbReference type="Proteomes" id="UP000000495">
    <property type="component" value="Chromosome"/>
</dbReference>
<dbReference type="RefSeq" id="WP_013924980.1">
    <property type="nucleotide sequence ID" value="NC_015702.1"/>
</dbReference>
<reference evidence="1 2" key="2">
    <citation type="journal article" date="2011" name="Mol. Biol. Evol.">
        <title>Unity in variety--the pan-genome of the Chlamydiae.</title>
        <authorList>
            <person name="Collingro A."/>
            <person name="Tischler P."/>
            <person name="Weinmaier T."/>
            <person name="Penz T."/>
            <person name="Heinz E."/>
            <person name="Brunham R.C."/>
            <person name="Read T.D."/>
            <person name="Bavoil P.M."/>
            <person name="Sachse K."/>
            <person name="Kahane S."/>
            <person name="Friedman M.G."/>
            <person name="Rattei T."/>
            <person name="Myers G.S."/>
            <person name="Horn M."/>
        </authorList>
    </citation>
    <scope>NUCLEOTIDE SEQUENCE [LARGE SCALE GENOMIC DNA]</scope>
    <source>
        <strain evidence="2">UV7</strain>
    </source>
</reference>
<dbReference type="HOGENOM" id="CLU_1085223_0_0_0"/>
<dbReference type="KEGG" id="puv:PUV_14930"/>
<proteinExistence type="predicted"/>
<accession>F8KZT4</accession>
<dbReference type="STRING" id="765952.PUV_14930"/>
<dbReference type="AlphaFoldDB" id="F8KZT4"/>
<organism evidence="1 2">
    <name type="scientific">Parachlamydia acanthamoebae (strain UV7)</name>
    <dbReference type="NCBI Taxonomy" id="765952"/>
    <lineage>
        <taxon>Bacteria</taxon>
        <taxon>Pseudomonadati</taxon>
        <taxon>Chlamydiota</taxon>
        <taxon>Chlamydiia</taxon>
        <taxon>Parachlamydiales</taxon>
        <taxon>Parachlamydiaceae</taxon>
        <taxon>Parachlamydia</taxon>
    </lineage>
</organism>
<evidence type="ECO:0000313" key="2">
    <source>
        <dbReference type="Proteomes" id="UP000000495"/>
    </source>
</evidence>
<reference key="1">
    <citation type="journal article" date="2011" name="Mol. Biol. Evol.">
        <title>Unity in variety -- the pan-genome of the Chlamydiae.</title>
        <authorList>
            <person name="Collingro A."/>
            <person name="Tischler P."/>
            <person name="Weinmaier T."/>
            <person name="Penz T."/>
            <person name="Heinz E."/>
            <person name="Brunham R.C."/>
            <person name="Read T.D."/>
            <person name="Bavoil P.M."/>
            <person name="Sachse K."/>
            <person name="Kahane S."/>
            <person name="Friedman M.G."/>
            <person name="Rattei T."/>
            <person name="Myers G.S.A."/>
            <person name="Horn M."/>
        </authorList>
    </citation>
    <scope>NUCLEOTIDE SEQUENCE</scope>
    <source>
        <strain>UV7</strain>
    </source>
</reference>
<dbReference type="EMBL" id="FR872580">
    <property type="protein sequence ID" value="CCB86443.1"/>
    <property type="molecule type" value="Genomic_DNA"/>
</dbReference>
<evidence type="ECO:0000313" key="1">
    <source>
        <dbReference type="EMBL" id="CCB86443.1"/>
    </source>
</evidence>
<gene>
    <name evidence="1" type="ordered locus">PUV_14930</name>
</gene>
<name>F8KZT4_PARAV</name>